<gene>
    <name evidence="2" type="ORF">AVDCRST_MAG30-941</name>
</gene>
<sequence length="438" mass="46786">MLARSVERRDDDPGVVGTFDDLAKDRLGGAGICRGKRDDGVDPQVPELIAAAQPAVGQDQRLDLSRPRQAAKVPAGAPPVPPTRRHPPDGFLPAPGCEVEEEVTEDGPSDPGQPAHARDDRLDQSAEQGRRQHEPGSFARDPTWSRSADERLAAEPAEQEGPNRRSHVAVEELGPREVGHPLPALDLHAGPDRQSQPDRVGGHAVLDPRLAVVDVLDERRAFDVVAGRHILSVGVAGPRRGEAADEGAVGVERRDGPVQVDAQTRDVAREVELVTLGSVGAVDVDQCASPDPDVLDRDLRLVGAGGVEDRRVADGLAVARGRQAEGRAPTEAQRVAALLRDVECRVVDRRRGARLGGDCRLDLLHRVDDFALGSESRRREGERAGRDEPQYPSLADHPSASLERVERVGSRGVARVCPGSSCPPWRPIGSQASFAGAG</sequence>
<feature type="compositionally biased region" description="Basic and acidic residues" evidence="1">
    <location>
        <begin position="168"/>
        <end position="179"/>
    </location>
</feature>
<name>A0A6J4S2Q5_9ACTN</name>
<feature type="compositionally biased region" description="Basic and acidic residues" evidence="1">
    <location>
        <begin position="374"/>
        <end position="389"/>
    </location>
</feature>
<feature type="region of interest" description="Disordered" evidence="1">
    <location>
        <begin position="26"/>
        <end position="202"/>
    </location>
</feature>
<protein>
    <submittedName>
        <fullName evidence="2">Uncharacterized protein</fullName>
    </submittedName>
</protein>
<feature type="region of interest" description="Disordered" evidence="1">
    <location>
        <begin position="374"/>
        <end position="405"/>
    </location>
</feature>
<dbReference type="AlphaFoldDB" id="A0A6J4S2Q5"/>
<dbReference type="EMBL" id="CADCVS010000157">
    <property type="protein sequence ID" value="CAA9483555.1"/>
    <property type="molecule type" value="Genomic_DNA"/>
</dbReference>
<feature type="compositionally biased region" description="Acidic residues" evidence="1">
    <location>
        <begin position="98"/>
        <end position="108"/>
    </location>
</feature>
<organism evidence="2">
    <name type="scientific">uncultured Solirubrobacteraceae bacterium</name>
    <dbReference type="NCBI Taxonomy" id="1162706"/>
    <lineage>
        <taxon>Bacteria</taxon>
        <taxon>Bacillati</taxon>
        <taxon>Actinomycetota</taxon>
        <taxon>Thermoleophilia</taxon>
        <taxon>Solirubrobacterales</taxon>
        <taxon>Solirubrobacteraceae</taxon>
        <taxon>environmental samples</taxon>
    </lineage>
</organism>
<evidence type="ECO:0000256" key="1">
    <source>
        <dbReference type="SAM" id="MobiDB-lite"/>
    </source>
</evidence>
<feature type="compositionally biased region" description="Basic and acidic residues" evidence="1">
    <location>
        <begin position="116"/>
        <end position="134"/>
    </location>
</feature>
<evidence type="ECO:0000313" key="2">
    <source>
        <dbReference type="EMBL" id="CAA9483555.1"/>
    </source>
</evidence>
<reference evidence="2" key="1">
    <citation type="submission" date="2020-02" db="EMBL/GenBank/DDBJ databases">
        <authorList>
            <person name="Meier V. D."/>
        </authorList>
    </citation>
    <scope>NUCLEOTIDE SEQUENCE</scope>
    <source>
        <strain evidence="2">AVDCRST_MAG30</strain>
    </source>
</reference>
<proteinExistence type="predicted"/>
<accession>A0A6J4S2Q5</accession>